<dbReference type="EMBL" id="NPEX01000147">
    <property type="protein sequence ID" value="RAI42519.1"/>
    <property type="molecule type" value="Genomic_DNA"/>
</dbReference>
<evidence type="ECO:0000259" key="7">
    <source>
        <dbReference type="SMART" id="SM00470"/>
    </source>
</evidence>
<dbReference type="InterPro" id="IPR036086">
    <property type="entry name" value="ParB/Sulfiredoxin_sf"/>
</dbReference>
<dbReference type="RefSeq" id="WP_111420608.1">
    <property type="nucleotide sequence ID" value="NZ_NPEX01000147.1"/>
</dbReference>
<gene>
    <name evidence="8" type="ORF">CH341_19105</name>
</gene>
<evidence type="ECO:0000256" key="5">
    <source>
        <dbReference type="ARBA" id="ARBA00022691"/>
    </source>
</evidence>
<comment type="similarity">
    <text evidence="1">Belongs to the N(4)/N(6)-methyltransferase family.</text>
</comment>
<reference evidence="8 9" key="1">
    <citation type="submission" date="2017-07" db="EMBL/GenBank/DDBJ databases">
        <title>Draft Genome Sequences of Select Purple Nonsulfur Bacteria.</title>
        <authorList>
            <person name="Lasarre B."/>
            <person name="Mckinlay J.B."/>
        </authorList>
    </citation>
    <scope>NUCLEOTIDE SEQUENCE [LARGE SCALE GENOMIC DNA]</scope>
    <source>
        <strain evidence="8 9">DSM 5909</strain>
    </source>
</reference>
<dbReference type="InterPro" id="IPR002052">
    <property type="entry name" value="DNA_methylase_N6_adenine_CS"/>
</dbReference>
<dbReference type="EC" id="2.1.1.72" evidence="2"/>
<protein>
    <recommendedName>
        <fullName evidence="2">site-specific DNA-methyltransferase (adenine-specific)</fullName>
        <ecNumber evidence="2">2.1.1.72</ecNumber>
    </recommendedName>
</protein>
<dbReference type="PIRSF" id="PIRSF036758">
    <property type="entry name" value="Aden_M_ParB"/>
    <property type="match status" value="1"/>
</dbReference>
<dbReference type="CDD" id="cd16403">
    <property type="entry name" value="ParB_N_like_MT"/>
    <property type="match status" value="1"/>
</dbReference>
<dbReference type="InterPro" id="IPR015840">
    <property type="entry name" value="DNA_MeTrfase_ParB"/>
</dbReference>
<dbReference type="OrthoDB" id="7806498at2"/>
<proteinExistence type="inferred from homology"/>
<evidence type="ECO:0000313" key="9">
    <source>
        <dbReference type="Proteomes" id="UP000249130"/>
    </source>
</evidence>
<feature type="domain" description="ParB-like N-terminal" evidence="7">
    <location>
        <begin position="1"/>
        <end position="86"/>
    </location>
</feature>
<dbReference type="GO" id="GO:0009007">
    <property type="term" value="F:site-specific DNA-methyltransferase (adenine-specific) activity"/>
    <property type="evidence" value="ECO:0007669"/>
    <property type="project" value="UniProtKB-EC"/>
</dbReference>
<dbReference type="GO" id="GO:0032259">
    <property type="term" value="P:methylation"/>
    <property type="evidence" value="ECO:0007669"/>
    <property type="project" value="UniProtKB-KW"/>
</dbReference>
<sequence length="435" mass="47402">MRRTSSLRPYTGNARRHSKKQVRQIADSIKRFGFTNPVLISDDGEIIAGHGRVMAAAQLGLGEVPTLKLSHLSAAERRAYVLADNKLALNAGWDTEVLAIELQALIDLDFDLTVTGFSLAEVDLALDQARESAPDAAEAPDVVPEPPEVPATRHGDLWLLGRHRLLCGDAREAADHARLLGDERVDLVFTDPPYNVPVDGHVCGLGAIRHREFAMASGEMSREAFTAFLTVTLSNAASVCRDGAIAFVCMDWRHMRELLQAGDAAFTELKNLCVWNKTNGGMGTFYRSKHELVFVYKVGSGAHTNSFGLGDSGRYRTNVWDYAGISSIGAAREEALAMHPTVKPTALVADAIRDCSRRGEVVLDGFGGSGTTLIASEISGRRARLIEYDPAYCDVIVMRWEQLTGKRATLADTGDAFEDVREQRHSLQVGPEAGR</sequence>
<dbReference type="PRINTS" id="PR00506">
    <property type="entry name" value="D21N6MTFRASE"/>
</dbReference>
<comment type="catalytic activity">
    <reaction evidence="6">
        <text>a 2'-deoxyadenosine in DNA + S-adenosyl-L-methionine = an N(6)-methyl-2'-deoxyadenosine in DNA + S-adenosyl-L-homocysteine + H(+)</text>
        <dbReference type="Rhea" id="RHEA:15197"/>
        <dbReference type="Rhea" id="RHEA-COMP:12418"/>
        <dbReference type="Rhea" id="RHEA-COMP:12419"/>
        <dbReference type="ChEBI" id="CHEBI:15378"/>
        <dbReference type="ChEBI" id="CHEBI:57856"/>
        <dbReference type="ChEBI" id="CHEBI:59789"/>
        <dbReference type="ChEBI" id="CHEBI:90615"/>
        <dbReference type="ChEBI" id="CHEBI:90616"/>
        <dbReference type="EC" id="2.1.1.72"/>
    </reaction>
</comment>
<evidence type="ECO:0000313" key="8">
    <source>
        <dbReference type="EMBL" id="RAI42519.1"/>
    </source>
</evidence>
<dbReference type="SUPFAM" id="SSF110849">
    <property type="entry name" value="ParB/Sulfiredoxin"/>
    <property type="match status" value="1"/>
</dbReference>
<evidence type="ECO:0000256" key="1">
    <source>
        <dbReference type="ARBA" id="ARBA00006594"/>
    </source>
</evidence>
<keyword evidence="9" id="KW-1185">Reference proteome</keyword>
<name>A0A327KUK5_9BRAD</name>
<organism evidence="8 9">
    <name type="scientific">Rhodoplanes roseus</name>
    <dbReference type="NCBI Taxonomy" id="29409"/>
    <lineage>
        <taxon>Bacteria</taxon>
        <taxon>Pseudomonadati</taxon>
        <taxon>Pseudomonadota</taxon>
        <taxon>Alphaproteobacteria</taxon>
        <taxon>Hyphomicrobiales</taxon>
        <taxon>Nitrobacteraceae</taxon>
        <taxon>Rhodoplanes</taxon>
    </lineage>
</organism>
<keyword evidence="4" id="KW-0808">Transferase</keyword>
<evidence type="ECO:0000256" key="2">
    <source>
        <dbReference type="ARBA" id="ARBA00011900"/>
    </source>
</evidence>
<dbReference type="Gene3D" id="3.40.50.150">
    <property type="entry name" value="Vaccinia Virus protein VP39"/>
    <property type="match status" value="1"/>
</dbReference>
<dbReference type="SUPFAM" id="SSF53335">
    <property type="entry name" value="S-adenosyl-L-methionine-dependent methyltransferases"/>
    <property type="match status" value="1"/>
</dbReference>
<dbReference type="InterPro" id="IPR002295">
    <property type="entry name" value="N4/N6-MTase_EcoPI_Mod-like"/>
</dbReference>
<dbReference type="Pfam" id="PF01555">
    <property type="entry name" value="N6_N4_Mtase"/>
    <property type="match status" value="1"/>
</dbReference>
<keyword evidence="5" id="KW-0949">S-adenosyl-L-methionine</keyword>
<dbReference type="Pfam" id="PF02195">
    <property type="entry name" value="ParB_N"/>
    <property type="match status" value="1"/>
</dbReference>
<keyword evidence="3 8" id="KW-0489">Methyltransferase</keyword>
<dbReference type="AlphaFoldDB" id="A0A327KUK5"/>
<dbReference type="GO" id="GO:0003677">
    <property type="term" value="F:DNA binding"/>
    <property type="evidence" value="ECO:0007669"/>
    <property type="project" value="InterPro"/>
</dbReference>
<comment type="caution">
    <text evidence="8">The sequence shown here is derived from an EMBL/GenBank/DDBJ whole genome shotgun (WGS) entry which is preliminary data.</text>
</comment>
<dbReference type="Gene3D" id="3.90.1530.10">
    <property type="entry name" value="Conserved hypothetical protein from pyrococcus furiosus pfu- 392566-001, ParB domain"/>
    <property type="match status" value="1"/>
</dbReference>
<dbReference type="SMART" id="SM00470">
    <property type="entry name" value="ParB"/>
    <property type="match status" value="1"/>
</dbReference>
<dbReference type="GO" id="GO:0008170">
    <property type="term" value="F:N-methyltransferase activity"/>
    <property type="evidence" value="ECO:0007669"/>
    <property type="project" value="InterPro"/>
</dbReference>
<evidence type="ECO:0000256" key="6">
    <source>
        <dbReference type="ARBA" id="ARBA00047942"/>
    </source>
</evidence>
<evidence type="ECO:0000256" key="4">
    <source>
        <dbReference type="ARBA" id="ARBA00022679"/>
    </source>
</evidence>
<dbReference type="InterPro" id="IPR003115">
    <property type="entry name" value="ParB_N"/>
</dbReference>
<dbReference type="InterPro" id="IPR029063">
    <property type="entry name" value="SAM-dependent_MTases_sf"/>
</dbReference>
<dbReference type="PROSITE" id="PS00092">
    <property type="entry name" value="N6_MTASE"/>
    <property type="match status" value="1"/>
</dbReference>
<dbReference type="InterPro" id="IPR002941">
    <property type="entry name" value="DNA_methylase_N4/N6"/>
</dbReference>
<evidence type="ECO:0000256" key="3">
    <source>
        <dbReference type="ARBA" id="ARBA00022603"/>
    </source>
</evidence>
<dbReference type="Proteomes" id="UP000249130">
    <property type="component" value="Unassembled WGS sequence"/>
</dbReference>
<accession>A0A327KUK5</accession>